<dbReference type="InterPro" id="IPR036097">
    <property type="entry name" value="HisK_dim/P_sf"/>
</dbReference>
<evidence type="ECO:0000256" key="2">
    <source>
        <dbReference type="ARBA" id="ARBA00004141"/>
    </source>
</evidence>
<evidence type="ECO:0000313" key="14">
    <source>
        <dbReference type="EMBL" id="NRT21468.1"/>
    </source>
</evidence>
<dbReference type="SUPFAM" id="SSF47384">
    <property type="entry name" value="Homodimeric domain of signal transducing histidine kinase"/>
    <property type="match status" value="1"/>
</dbReference>
<dbReference type="InterPro" id="IPR003594">
    <property type="entry name" value="HATPase_dom"/>
</dbReference>
<dbReference type="RefSeq" id="WP_173812216.1">
    <property type="nucleotide sequence ID" value="NZ_JABSNP010000036.1"/>
</dbReference>
<organism evidence="14 15">
    <name type="scientific">Hymenobacter caeli</name>
    <dbReference type="NCBI Taxonomy" id="2735894"/>
    <lineage>
        <taxon>Bacteria</taxon>
        <taxon>Pseudomonadati</taxon>
        <taxon>Bacteroidota</taxon>
        <taxon>Cytophagia</taxon>
        <taxon>Cytophagales</taxon>
        <taxon>Hymenobacteraceae</taxon>
        <taxon>Hymenobacter</taxon>
    </lineage>
</organism>
<dbReference type="InterPro" id="IPR003661">
    <property type="entry name" value="HisK_dim/P_dom"/>
</dbReference>
<comment type="caution">
    <text evidence="14">The sequence shown here is derived from an EMBL/GenBank/DDBJ whole genome shotgun (WGS) entry which is preliminary data.</text>
</comment>
<dbReference type="SUPFAM" id="SSF55874">
    <property type="entry name" value="ATPase domain of HSP90 chaperone/DNA topoisomerase II/histidine kinase"/>
    <property type="match status" value="1"/>
</dbReference>
<evidence type="ECO:0000256" key="11">
    <source>
        <dbReference type="SAM" id="Phobius"/>
    </source>
</evidence>
<keyword evidence="5" id="KW-0808">Transferase</keyword>
<feature type="domain" description="Histidine kinase" evidence="12">
    <location>
        <begin position="238"/>
        <end position="456"/>
    </location>
</feature>
<dbReference type="SMART" id="SM00387">
    <property type="entry name" value="HATPase_c"/>
    <property type="match status" value="1"/>
</dbReference>
<comment type="subcellular location">
    <subcellularLocation>
        <location evidence="2">Membrane</location>
        <topology evidence="2">Multi-pass membrane protein</topology>
    </subcellularLocation>
</comment>
<sequence>MQIKYKLLLWFAALVSGLLLVFSGYVYVDTARFRQHSFSERLARKAAVTQQLVALDDSIAGTMLASLPEQAEQVYAPAGRRLYASGGADYRPTAGWLARVRQQGVVRFSYPRPGHAHPKEGVALAYRRPDAEGQYVAIVTAYDQQGFAQQQTLFNSFLYGNLAAVALVVALGLLFATRALAPLNFLLGQLRTAEARSLAFRLRPLNRRDEVGKLAGAFNELLTRQEELVASQRSFISHASHELRTPLTTIKGWLETSLAYDADVASLQRGIGQAVGELDKLTALANGLLHLARLDGAAHLDGQPLAVVDLLLDVVGSAQQQRPGQRLDLAIGEDVEAQPQAPQVLGNARLLSTALGNLVDNAAKYSGGQPVGLVLTLDGPHAVRLRVEDRGPGIAPDEQERIFEPLTRGRAVGDVPGFGIGLTLAQRIVHLHRGRLRLLPRPGGGTVAEVWLPLRPAPGG</sequence>
<dbReference type="PANTHER" id="PTHR45436:SF15">
    <property type="entry name" value="SENSOR HISTIDINE KINASE CUSS"/>
    <property type="match status" value="1"/>
</dbReference>
<dbReference type="InterPro" id="IPR050428">
    <property type="entry name" value="TCS_sensor_his_kinase"/>
</dbReference>
<dbReference type="InterPro" id="IPR005467">
    <property type="entry name" value="His_kinase_dom"/>
</dbReference>
<dbReference type="PRINTS" id="PR00344">
    <property type="entry name" value="BCTRLSENSOR"/>
</dbReference>
<keyword evidence="9" id="KW-0902">Two-component regulatory system</keyword>
<dbReference type="EC" id="2.7.13.3" evidence="3"/>
<dbReference type="Gene3D" id="6.10.340.10">
    <property type="match status" value="1"/>
</dbReference>
<feature type="transmembrane region" description="Helical" evidence="11">
    <location>
        <begin position="7"/>
        <end position="28"/>
    </location>
</feature>
<keyword evidence="10 11" id="KW-0472">Membrane</keyword>
<dbReference type="InterPro" id="IPR003660">
    <property type="entry name" value="HAMP_dom"/>
</dbReference>
<evidence type="ECO:0000259" key="12">
    <source>
        <dbReference type="PROSITE" id="PS50109"/>
    </source>
</evidence>
<feature type="transmembrane region" description="Helical" evidence="11">
    <location>
        <begin position="157"/>
        <end position="181"/>
    </location>
</feature>
<gene>
    <name evidence="14" type="ORF">HNP98_004315</name>
</gene>
<reference evidence="14 15" key="1">
    <citation type="submission" date="2020-05" db="EMBL/GenBank/DDBJ databases">
        <title>Genomic Encyclopedia of Type Strains, Phase IV (KMG-V): Genome sequencing to study the core and pangenomes of soil and plant-associated prokaryotes.</title>
        <authorList>
            <person name="Whitman W."/>
        </authorList>
    </citation>
    <scope>NUCLEOTIDE SEQUENCE [LARGE SCALE GENOMIC DNA]</scope>
    <source>
        <strain evidence="14 15">9A</strain>
    </source>
</reference>
<dbReference type="PANTHER" id="PTHR45436">
    <property type="entry name" value="SENSOR HISTIDINE KINASE YKOH"/>
    <property type="match status" value="1"/>
</dbReference>
<comment type="catalytic activity">
    <reaction evidence="1">
        <text>ATP + protein L-histidine = ADP + protein N-phospho-L-histidine.</text>
        <dbReference type="EC" id="2.7.13.3"/>
    </reaction>
</comment>
<dbReference type="Proteomes" id="UP000779507">
    <property type="component" value="Unassembled WGS sequence"/>
</dbReference>
<evidence type="ECO:0000256" key="4">
    <source>
        <dbReference type="ARBA" id="ARBA00022553"/>
    </source>
</evidence>
<dbReference type="EMBL" id="JABSNP010000036">
    <property type="protein sequence ID" value="NRT21468.1"/>
    <property type="molecule type" value="Genomic_DNA"/>
</dbReference>
<evidence type="ECO:0000256" key="5">
    <source>
        <dbReference type="ARBA" id="ARBA00022679"/>
    </source>
</evidence>
<protein>
    <recommendedName>
        <fullName evidence="3">histidine kinase</fullName>
        <ecNumber evidence="3">2.7.13.3</ecNumber>
    </recommendedName>
</protein>
<dbReference type="CDD" id="cd00075">
    <property type="entry name" value="HATPase"/>
    <property type="match status" value="1"/>
</dbReference>
<keyword evidence="15" id="KW-1185">Reference proteome</keyword>
<evidence type="ECO:0000256" key="3">
    <source>
        <dbReference type="ARBA" id="ARBA00012438"/>
    </source>
</evidence>
<evidence type="ECO:0000256" key="6">
    <source>
        <dbReference type="ARBA" id="ARBA00022692"/>
    </source>
</evidence>
<dbReference type="InterPro" id="IPR036890">
    <property type="entry name" value="HATPase_C_sf"/>
</dbReference>
<accession>A0ABX2FXG8</accession>
<dbReference type="GO" id="GO:0016301">
    <property type="term" value="F:kinase activity"/>
    <property type="evidence" value="ECO:0007669"/>
    <property type="project" value="UniProtKB-KW"/>
</dbReference>
<keyword evidence="8 11" id="KW-1133">Transmembrane helix</keyword>
<evidence type="ECO:0000256" key="8">
    <source>
        <dbReference type="ARBA" id="ARBA00022989"/>
    </source>
</evidence>
<evidence type="ECO:0000259" key="13">
    <source>
        <dbReference type="PROSITE" id="PS50885"/>
    </source>
</evidence>
<keyword evidence="6 11" id="KW-0812">Transmembrane</keyword>
<dbReference type="CDD" id="cd06225">
    <property type="entry name" value="HAMP"/>
    <property type="match status" value="1"/>
</dbReference>
<feature type="domain" description="HAMP" evidence="13">
    <location>
        <begin position="177"/>
        <end position="230"/>
    </location>
</feature>
<keyword evidence="4" id="KW-0597">Phosphoprotein</keyword>
<dbReference type="Gene3D" id="3.30.565.10">
    <property type="entry name" value="Histidine kinase-like ATPase, C-terminal domain"/>
    <property type="match status" value="1"/>
</dbReference>
<dbReference type="PROSITE" id="PS50109">
    <property type="entry name" value="HIS_KIN"/>
    <property type="match status" value="1"/>
</dbReference>
<name>A0ABX2FXG8_9BACT</name>
<evidence type="ECO:0000313" key="15">
    <source>
        <dbReference type="Proteomes" id="UP000779507"/>
    </source>
</evidence>
<evidence type="ECO:0000256" key="9">
    <source>
        <dbReference type="ARBA" id="ARBA00023012"/>
    </source>
</evidence>
<dbReference type="InterPro" id="IPR004358">
    <property type="entry name" value="Sig_transdc_His_kin-like_C"/>
</dbReference>
<evidence type="ECO:0000256" key="1">
    <source>
        <dbReference type="ARBA" id="ARBA00000085"/>
    </source>
</evidence>
<dbReference type="CDD" id="cd00082">
    <property type="entry name" value="HisKA"/>
    <property type="match status" value="1"/>
</dbReference>
<keyword evidence="7 14" id="KW-0418">Kinase</keyword>
<dbReference type="Pfam" id="PF00512">
    <property type="entry name" value="HisKA"/>
    <property type="match status" value="1"/>
</dbReference>
<proteinExistence type="predicted"/>
<evidence type="ECO:0000256" key="7">
    <source>
        <dbReference type="ARBA" id="ARBA00022777"/>
    </source>
</evidence>
<dbReference type="SMART" id="SM00388">
    <property type="entry name" value="HisKA"/>
    <property type="match status" value="1"/>
</dbReference>
<dbReference type="PROSITE" id="PS50885">
    <property type="entry name" value="HAMP"/>
    <property type="match status" value="1"/>
</dbReference>
<dbReference type="Gene3D" id="1.10.287.130">
    <property type="match status" value="1"/>
</dbReference>
<evidence type="ECO:0000256" key="10">
    <source>
        <dbReference type="ARBA" id="ARBA00023136"/>
    </source>
</evidence>
<dbReference type="Pfam" id="PF02518">
    <property type="entry name" value="HATPase_c"/>
    <property type="match status" value="1"/>
</dbReference>